<evidence type="ECO:0000256" key="2">
    <source>
        <dbReference type="ARBA" id="ARBA00023002"/>
    </source>
</evidence>
<reference evidence="5" key="1">
    <citation type="submission" date="2018-05" db="EMBL/GenBank/DDBJ databases">
        <authorList>
            <person name="Lanie J.A."/>
            <person name="Ng W.-L."/>
            <person name="Kazmierczak K.M."/>
            <person name="Andrzejewski T.M."/>
            <person name="Davidsen T.M."/>
            <person name="Wayne K.J."/>
            <person name="Tettelin H."/>
            <person name="Glass J.I."/>
            <person name="Rusch D."/>
            <person name="Podicherti R."/>
            <person name="Tsui H.-C.T."/>
            <person name="Winkler M.E."/>
        </authorList>
    </citation>
    <scope>NUCLEOTIDE SEQUENCE</scope>
</reference>
<comment type="similarity">
    <text evidence="1">Belongs to the NAD(P)-dependent epimerase/dehydratase family.</text>
</comment>
<dbReference type="InterPro" id="IPR036291">
    <property type="entry name" value="NAD(P)-bd_dom_sf"/>
</dbReference>
<organism evidence="5">
    <name type="scientific">marine metagenome</name>
    <dbReference type="NCBI Taxonomy" id="408172"/>
    <lineage>
        <taxon>unclassified sequences</taxon>
        <taxon>metagenomes</taxon>
        <taxon>ecological metagenomes</taxon>
    </lineage>
</organism>
<name>A0A381SB59_9ZZZZ</name>
<dbReference type="PANTHER" id="PTHR43103:SF5">
    <property type="entry name" value="4-EPIMERASE, PUTATIVE (AFU_ORTHOLOGUE AFUA_7G00360)-RELATED"/>
    <property type="match status" value="1"/>
</dbReference>
<dbReference type="AlphaFoldDB" id="A0A381SB59"/>
<evidence type="ECO:0000256" key="3">
    <source>
        <dbReference type="ARBA" id="ARBA00023027"/>
    </source>
</evidence>
<accession>A0A381SB59</accession>
<dbReference type="Pfam" id="PF01370">
    <property type="entry name" value="Epimerase"/>
    <property type="match status" value="1"/>
</dbReference>
<dbReference type="SUPFAM" id="SSF51735">
    <property type="entry name" value="NAD(P)-binding Rossmann-fold domains"/>
    <property type="match status" value="1"/>
</dbReference>
<sequence>MKTVFITGATGRAGRYIVKDLLESGYDVIGVDQNPPDVTNIQSQGYTFKTVDVTDFGQVFSSMKGCDAVIHMAAITNPIVAPEHEVFRVNMTSNWNVLEAAELLGIRKIVLASSVNAIGAIFSKNITPRPYFPIDELQPTFAEDAYSLGKWLCEEMAEAFVRRRPGKVQIASVRFHGLMDRKRQIELKAAPERTGAYDSNAKHFWGWSDITESARACVLAIEANFDGHEAFFINSKDTSADEPTEELIKHVYPNAKIHRRMPGNSTAISIDKAKKMLGWDPKTTWRDA</sequence>
<gene>
    <name evidence="5" type="ORF">METZ01_LOCUS52321</name>
</gene>
<feature type="domain" description="NAD-dependent epimerase/dehydratase" evidence="4">
    <location>
        <begin position="4"/>
        <end position="164"/>
    </location>
</feature>
<evidence type="ECO:0000259" key="4">
    <source>
        <dbReference type="Pfam" id="PF01370"/>
    </source>
</evidence>
<keyword evidence="2" id="KW-0560">Oxidoreductase</keyword>
<proteinExistence type="inferred from homology"/>
<evidence type="ECO:0000313" key="5">
    <source>
        <dbReference type="EMBL" id="SUZ99467.1"/>
    </source>
</evidence>
<protein>
    <recommendedName>
        <fullName evidence="4">NAD-dependent epimerase/dehydratase domain-containing protein</fullName>
    </recommendedName>
</protein>
<dbReference type="Gene3D" id="3.40.50.720">
    <property type="entry name" value="NAD(P)-binding Rossmann-like Domain"/>
    <property type="match status" value="1"/>
</dbReference>
<dbReference type="EMBL" id="UINC01002706">
    <property type="protein sequence ID" value="SUZ99467.1"/>
    <property type="molecule type" value="Genomic_DNA"/>
</dbReference>
<dbReference type="GO" id="GO:0016491">
    <property type="term" value="F:oxidoreductase activity"/>
    <property type="evidence" value="ECO:0007669"/>
    <property type="project" value="UniProtKB-KW"/>
</dbReference>
<dbReference type="PANTHER" id="PTHR43103">
    <property type="entry name" value="NUCLEOSIDE-DIPHOSPHATE-SUGAR EPIMERASE"/>
    <property type="match status" value="1"/>
</dbReference>
<evidence type="ECO:0000256" key="1">
    <source>
        <dbReference type="ARBA" id="ARBA00007637"/>
    </source>
</evidence>
<keyword evidence="3" id="KW-0520">NAD</keyword>
<dbReference type="InterPro" id="IPR001509">
    <property type="entry name" value="Epimerase_deHydtase"/>
</dbReference>